<dbReference type="Proteomes" id="UP001152797">
    <property type="component" value="Unassembled WGS sequence"/>
</dbReference>
<evidence type="ECO:0000313" key="4">
    <source>
        <dbReference type="Proteomes" id="UP001152797"/>
    </source>
</evidence>
<dbReference type="EMBL" id="CAMXCT030000358">
    <property type="protein sequence ID" value="CAL4764970.1"/>
    <property type="molecule type" value="Genomic_DNA"/>
</dbReference>
<sequence>MSKLDTCDSQGKGVPETLEANLLADRSAAFAEDQDERLDQCAYGGPHHKPTGLLHNAPWLDEGRCSEVRFIAEMRRSGVNGMTYAEEKIVLQRGTDYTRDILDLLEDGPSEVELYTADFLDAFLNLPVDQDQQKKVRAGQFTARIRPTGLIHAKTVRLPLVWMKQFLQGLHGGLSWNRWVSDRHAHPLQWVVRADEFQITAGEPGLMAVYQLLALLLSLTVWQRLFRHCRLGLLVLLDSEFALRVVIKLASPHPVLNRLAAELALCLEDLQAEASTGQHWRNTVNIEADALSRLQVYLSAELYLSAAMMRKQKSGAWADGKRKELRWVPLQGFRTAMLEHGRGPSEQHELQALGAGRSNDRREDPEGEGEVGQDVVFEVEPNGAGHPQARNMVLATPAVLGLEEGMWDYSASPCYDGSNMQLDHIVYDCAPEVSPLKL</sequence>
<accession>A0A9P1FIR6</accession>
<comment type="caution">
    <text evidence="1">The sequence shown here is derived from an EMBL/GenBank/DDBJ whole genome shotgun (WGS) entry which is preliminary data.</text>
</comment>
<evidence type="ECO:0000313" key="2">
    <source>
        <dbReference type="EMBL" id="CAL1131033.1"/>
    </source>
</evidence>
<organism evidence="1">
    <name type="scientific">Cladocopium goreaui</name>
    <dbReference type="NCBI Taxonomy" id="2562237"/>
    <lineage>
        <taxon>Eukaryota</taxon>
        <taxon>Sar</taxon>
        <taxon>Alveolata</taxon>
        <taxon>Dinophyceae</taxon>
        <taxon>Suessiales</taxon>
        <taxon>Symbiodiniaceae</taxon>
        <taxon>Cladocopium</taxon>
    </lineage>
</organism>
<gene>
    <name evidence="1" type="ORF">C1SCF055_LOCUS5782</name>
</gene>
<keyword evidence="4" id="KW-1185">Reference proteome</keyword>
<dbReference type="AlphaFoldDB" id="A0A9P1FIR6"/>
<name>A0A9P1FIR6_9DINO</name>
<proteinExistence type="predicted"/>
<feature type="non-terminal residue" evidence="1">
    <location>
        <position position="438"/>
    </location>
</feature>
<evidence type="ECO:0000313" key="3">
    <source>
        <dbReference type="EMBL" id="CAL4764970.1"/>
    </source>
</evidence>
<reference evidence="2" key="2">
    <citation type="submission" date="2024-04" db="EMBL/GenBank/DDBJ databases">
        <authorList>
            <person name="Chen Y."/>
            <person name="Shah S."/>
            <person name="Dougan E. K."/>
            <person name="Thang M."/>
            <person name="Chan C."/>
        </authorList>
    </citation>
    <scope>NUCLEOTIDE SEQUENCE [LARGE SCALE GENOMIC DNA]</scope>
</reference>
<protein>
    <submittedName>
        <fullName evidence="3">Potassium voltage-gated channel subfamily H member 1</fullName>
    </submittedName>
</protein>
<feature type="non-terminal residue" evidence="1">
    <location>
        <position position="1"/>
    </location>
</feature>
<evidence type="ECO:0000313" key="1">
    <source>
        <dbReference type="EMBL" id="CAI3977658.1"/>
    </source>
</evidence>
<dbReference type="EMBL" id="CAMXCT010000358">
    <property type="protein sequence ID" value="CAI3977658.1"/>
    <property type="molecule type" value="Genomic_DNA"/>
</dbReference>
<dbReference type="EMBL" id="CAMXCT020000358">
    <property type="protein sequence ID" value="CAL1131033.1"/>
    <property type="molecule type" value="Genomic_DNA"/>
</dbReference>
<reference evidence="1" key="1">
    <citation type="submission" date="2022-10" db="EMBL/GenBank/DDBJ databases">
        <authorList>
            <person name="Chen Y."/>
            <person name="Dougan E. K."/>
            <person name="Chan C."/>
            <person name="Rhodes N."/>
            <person name="Thang M."/>
        </authorList>
    </citation>
    <scope>NUCLEOTIDE SEQUENCE</scope>
</reference>